<keyword evidence="2" id="KW-0813">Transport</keyword>
<dbReference type="InterPro" id="IPR000711">
    <property type="entry name" value="ATPase_OSCP/dsu"/>
</dbReference>
<proteinExistence type="inferred from homology"/>
<dbReference type="NCBIfam" id="TIGR01145">
    <property type="entry name" value="ATP_synt_delta"/>
    <property type="match status" value="1"/>
</dbReference>
<dbReference type="PANTHER" id="PTHR11910">
    <property type="entry name" value="ATP SYNTHASE DELTA CHAIN"/>
    <property type="match status" value="1"/>
</dbReference>
<dbReference type="GO" id="GO:0046933">
    <property type="term" value="F:proton-transporting ATP synthase activity, rotational mechanism"/>
    <property type="evidence" value="ECO:0007669"/>
    <property type="project" value="InterPro"/>
</dbReference>
<dbReference type="InterPro" id="IPR020781">
    <property type="entry name" value="ATPase_OSCP/d_CS"/>
</dbReference>
<dbReference type="PRINTS" id="PR00125">
    <property type="entry name" value="ATPASEDELTA"/>
</dbReference>
<keyword evidence="4" id="KW-0406">Ion transport</keyword>
<accession>A0A645DWD7</accession>
<keyword evidence="6" id="KW-0066">ATP synthesis</keyword>
<reference evidence="7" key="1">
    <citation type="submission" date="2019-08" db="EMBL/GenBank/DDBJ databases">
        <authorList>
            <person name="Kucharzyk K."/>
            <person name="Murdoch R.W."/>
            <person name="Higgins S."/>
            <person name="Loffler F."/>
        </authorList>
    </citation>
    <scope>NUCLEOTIDE SEQUENCE</scope>
</reference>
<keyword evidence="5" id="KW-0472">Membrane</keyword>
<dbReference type="GO" id="GO:0016020">
    <property type="term" value="C:membrane"/>
    <property type="evidence" value="ECO:0007669"/>
    <property type="project" value="UniProtKB-SubCell"/>
</dbReference>
<comment type="caution">
    <text evidence="7">The sequence shown here is derived from an EMBL/GenBank/DDBJ whole genome shotgun (WGS) entry which is preliminary data.</text>
</comment>
<evidence type="ECO:0000313" key="7">
    <source>
        <dbReference type="EMBL" id="MPM92652.1"/>
    </source>
</evidence>
<gene>
    <name evidence="7" type="primary">atpH_32</name>
    <name evidence="7" type="ORF">SDC9_139787</name>
</gene>
<name>A0A645DWD7_9ZZZZ</name>
<evidence type="ECO:0000256" key="2">
    <source>
        <dbReference type="ARBA" id="ARBA00022448"/>
    </source>
</evidence>
<organism evidence="7">
    <name type="scientific">bioreactor metagenome</name>
    <dbReference type="NCBI Taxonomy" id="1076179"/>
    <lineage>
        <taxon>unclassified sequences</taxon>
        <taxon>metagenomes</taxon>
        <taxon>ecological metagenomes</taxon>
    </lineage>
</organism>
<sequence length="119" mass="13327">MDEAFAGKVAPYLLNTLRLLCERAQANQLPQAAVRYRERYNKAHGIIEARAFTAQPLGEALQQKLVARLAALTGKQVLLTVQTDPALLGGIRLEMEGKEFDGTVRRRLDTLRRDLLRAN</sequence>
<evidence type="ECO:0000256" key="5">
    <source>
        <dbReference type="ARBA" id="ARBA00023136"/>
    </source>
</evidence>
<dbReference type="HAMAP" id="MF_01416">
    <property type="entry name" value="ATP_synth_delta_bact"/>
    <property type="match status" value="1"/>
</dbReference>
<comment type="subcellular location">
    <subcellularLocation>
        <location evidence="1">Membrane</location>
    </subcellularLocation>
</comment>
<protein>
    <submittedName>
        <fullName evidence="7">ATP synthase subunit delta, sodium ion specific</fullName>
    </submittedName>
</protein>
<evidence type="ECO:0000256" key="3">
    <source>
        <dbReference type="ARBA" id="ARBA00022781"/>
    </source>
</evidence>
<dbReference type="AlphaFoldDB" id="A0A645DWD7"/>
<evidence type="ECO:0000256" key="4">
    <source>
        <dbReference type="ARBA" id="ARBA00023065"/>
    </source>
</evidence>
<dbReference type="Pfam" id="PF00213">
    <property type="entry name" value="OSCP"/>
    <property type="match status" value="1"/>
</dbReference>
<evidence type="ECO:0000256" key="6">
    <source>
        <dbReference type="ARBA" id="ARBA00023310"/>
    </source>
</evidence>
<keyword evidence="3" id="KW-0375">Hydrogen ion transport</keyword>
<evidence type="ECO:0000256" key="1">
    <source>
        <dbReference type="ARBA" id="ARBA00004370"/>
    </source>
</evidence>
<dbReference type="PROSITE" id="PS00389">
    <property type="entry name" value="ATPASE_DELTA"/>
    <property type="match status" value="1"/>
</dbReference>
<dbReference type="EMBL" id="VSSQ01039561">
    <property type="protein sequence ID" value="MPM92652.1"/>
    <property type="molecule type" value="Genomic_DNA"/>
</dbReference>